<proteinExistence type="inferred from homology"/>
<accession>A0A378UJI9</accession>
<dbReference type="CDD" id="cd00830">
    <property type="entry name" value="KAS_III"/>
    <property type="match status" value="1"/>
</dbReference>
<evidence type="ECO:0000259" key="13">
    <source>
        <dbReference type="Pfam" id="PF08541"/>
    </source>
</evidence>
<feature type="domain" description="Beta-ketoacyl-[acyl-carrier-protein] synthase III N-terminal" evidence="14">
    <location>
        <begin position="108"/>
        <end position="185"/>
    </location>
</feature>
<feature type="active site" evidence="12">
    <location>
        <position position="114"/>
    </location>
</feature>
<comment type="catalytic activity">
    <reaction evidence="11">
        <text>malonyl-[ACP] + acetyl-CoA + H(+) = 3-oxobutanoyl-[ACP] + CO2 + CoA</text>
        <dbReference type="Rhea" id="RHEA:12080"/>
        <dbReference type="Rhea" id="RHEA-COMP:9623"/>
        <dbReference type="Rhea" id="RHEA-COMP:9625"/>
        <dbReference type="ChEBI" id="CHEBI:15378"/>
        <dbReference type="ChEBI" id="CHEBI:16526"/>
        <dbReference type="ChEBI" id="CHEBI:57287"/>
        <dbReference type="ChEBI" id="CHEBI:57288"/>
        <dbReference type="ChEBI" id="CHEBI:78449"/>
        <dbReference type="ChEBI" id="CHEBI:78450"/>
        <dbReference type="EC" id="2.3.1.180"/>
    </reaction>
    <physiologicalReaction direction="left-to-right" evidence="11">
        <dbReference type="Rhea" id="RHEA:12081"/>
    </physiologicalReaction>
</comment>
<dbReference type="NCBIfam" id="TIGR00747">
    <property type="entry name" value="fabH"/>
    <property type="match status" value="1"/>
</dbReference>
<feature type="active site" evidence="12">
    <location>
        <position position="277"/>
    </location>
</feature>
<evidence type="ECO:0000256" key="11">
    <source>
        <dbReference type="ARBA" id="ARBA00051096"/>
    </source>
</evidence>
<evidence type="ECO:0000256" key="8">
    <source>
        <dbReference type="ARBA" id="ARBA00023160"/>
    </source>
</evidence>
<feature type="domain" description="Beta-ketoacyl-[acyl-carrier-protein] synthase III C-terminal" evidence="13">
    <location>
        <begin position="231"/>
        <end position="320"/>
    </location>
</feature>
<evidence type="ECO:0000256" key="9">
    <source>
        <dbReference type="ARBA" id="ARBA00023268"/>
    </source>
</evidence>
<dbReference type="InterPro" id="IPR004655">
    <property type="entry name" value="FabH"/>
</dbReference>
<dbReference type="PANTHER" id="PTHR43091:SF1">
    <property type="entry name" value="BETA-KETOACYL-[ACYL-CARRIER-PROTEIN] SYNTHASE III, CHLOROPLASTIC"/>
    <property type="match status" value="1"/>
</dbReference>
<name>A0A378UJI9_BERDE</name>
<comment type="function">
    <text evidence="12">Catalyzes the condensation reaction of fatty acid synthesis by the addition to an acyl acceptor of two carbons from malonyl-ACP. Catalyzes the first condensation reaction which initiates fatty acid synthesis and may therefore play a role in governing the total rate of fatty acid production. Possesses both acetoacetyl-ACP synthase and acetyl transacylase activities. Its substrate specificity determines the biosynthesis of branched-chain and/or straight-chain of fatty acids.</text>
</comment>
<dbReference type="EC" id="2.3.1.180" evidence="3 12"/>
<evidence type="ECO:0000256" key="12">
    <source>
        <dbReference type="HAMAP-Rule" id="MF_01815"/>
    </source>
</evidence>
<dbReference type="HAMAP" id="MF_01815">
    <property type="entry name" value="FabH"/>
    <property type="match status" value="1"/>
</dbReference>
<evidence type="ECO:0000256" key="1">
    <source>
        <dbReference type="ARBA" id="ARBA00005194"/>
    </source>
</evidence>
<comment type="pathway">
    <text evidence="1 12">Lipid metabolism; fatty acid biosynthesis.</text>
</comment>
<keyword evidence="4 12" id="KW-0444">Lipid biosynthesis</keyword>
<evidence type="ECO:0000259" key="14">
    <source>
        <dbReference type="Pfam" id="PF08545"/>
    </source>
</evidence>
<dbReference type="PANTHER" id="PTHR43091">
    <property type="entry name" value="3-OXOACYL-[ACYL-CARRIER-PROTEIN] SYNTHASE"/>
    <property type="match status" value="1"/>
</dbReference>
<sequence>MQYAKILGTGSYLPANRVSNDDLAARVDTSDEWITTRTGIKFRHIADEQEKTSDLAAAAARRALDDAGLSADDIDLIIVATATPDMQFPSTATIVQQKLGIANNSPAFDVQAVCAGFMYALSTAHAYIKSGMSKNVLVIGAETFSRIIDWNDRTTCVLFGDGAGAVVLGASDEPGIIHSKLHADGNYLDLLNVPAQIADGQICGSPFVKMDGPGVFKFAVKMLSKVADDVLTEAGYTAEQVDWLIPHQANKRIIDSTAKHLGLPQEKIILTVQDHGNTSAASIPLALDAGVKSGKIQRGQNLLLEGIGGGFAWGAVLIKY</sequence>
<protein>
    <recommendedName>
        <fullName evidence="3 12">Beta-ketoacyl-[acyl-carrier-protein] synthase III</fullName>
        <shortName evidence="12">Beta-ketoacyl-ACP synthase III</shortName>
        <shortName evidence="12">KAS III</shortName>
        <ecNumber evidence="3 12">2.3.1.180</ecNumber>
    </recommendedName>
    <alternativeName>
        <fullName evidence="12">3-oxoacyl-[acyl-carrier-protein] synthase 3</fullName>
    </alternativeName>
    <alternativeName>
        <fullName evidence="12">3-oxoacyl-[acyl-carrier-protein] synthase III</fullName>
    </alternativeName>
</protein>
<keyword evidence="8 12" id="KW-0275">Fatty acid biosynthesis</keyword>
<comment type="similarity">
    <text evidence="2 12">Belongs to the thiolase-like superfamily. FabH family.</text>
</comment>
<dbReference type="InterPro" id="IPR013751">
    <property type="entry name" value="ACP_syn_III_N"/>
</dbReference>
<comment type="domain">
    <text evidence="12">The last Arg residue of the ACP-binding site is essential for the weak association between ACP/AcpP and FabH.</text>
</comment>
<dbReference type="InterPro" id="IPR016039">
    <property type="entry name" value="Thiolase-like"/>
</dbReference>
<evidence type="ECO:0000313" key="16">
    <source>
        <dbReference type="Proteomes" id="UP000254651"/>
    </source>
</evidence>
<feature type="active site" evidence="12">
    <location>
        <position position="247"/>
    </location>
</feature>
<dbReference type="EMBL" id="UGQS01000002">
    <property type="protein sequence ID" value="STZ77455.1"/>
    <property type="molecule type" value="Genomic_DNA"/>
</dbReference>
<keyword evidence="5 12" id="KW-0808">Transferase</keyword>
<dbReference type="Gene3D" id="3.40.47.10">
    <property type="match status" value="1"/>
</dbReference>
<dbReference type="AlphaFoldDB" id="A0A378UJI9"/>
<dbReference type="UniPathway" id="UPA00094"/>
<keyword evidence="16" id="KW-1185">Reference proteome</keyword>
<organism evidence="15 16">
    <name type="scientific">Bergeriella denitrificans</name>
    <name type="common">Neisseria denitrificans</name>
    <dbReference type="NCBI Taxonomy" id="494"/>
    <lineage>
        <taxon>Bacteria</taxon>
        <taxon>Pseudomonadati</taxon>
        <taxon>Pseudomonadota</taxon>
        <taxon>Betaproteobacteria</taxon>
        <taxon>Neisseriales</taxon>
        <taxon>Neisseriaceae</taxon>
        <taxon>Bergeriella</taxon>
    </lineage>
</organism>
<evidence type="ECO:0000313" key="15">
    <source>
        <dbReference type="EMBL" id="STZ77455.1"/>
    </source>
</evidence>
<evidence type="ECO:0000256" key="4">
    <source>
        <dbReference type="ARBA" id="ARBA00022516"/>
    </source>
</evidence>
<dbReference type="Pfam" id="PF08541">
    <property type="entry name" value="ACP_syn_III_C"/>
    <property type="match status" value="1"/>
</dbReference>
<keyword evidence="6 12" id="KW-0276">Fatty acid metabolism</keyword>
<keyword evidence="9 12" id="KW-0511">Multifunctional enzyme</keyword>
<dbReference type="GO" id="GO:0005737">
    <property type="term" value="C:cytoplasm"/>
    <property type="evidence" value="ECO:0007669"/>
    <property type="project" value="UniProtKB-SubCell"/>
</dbReference>
<dbReference type="Proteomes" id="UP000254651">
    <property type="component" value="Unassembled WGS sequence"/>
</dbReference>
<gene>
    <name evidence="12 15" type="primary">fabH</name>
    <name evidence="15" type="ORF">NCTC10295_02272</name>
</gene>
<dbReference type="SUPFAM" id="SSF53901">
    <property type="entry name" value="Thiolase-like"/>
    <property type="match status" value="1"/>
</dbReference>
<dbReference type="GO" id="GO:0004315">
    <property type="term" value="F:3-oxoacyl-[acyl-carrier-protein] synthase activity"/>
    <property type="evidence" value="ECO:0007669"/>
    <property type="project" value="InterPro"/>
</dbReference>
<keyword evidence="10 12" id="KW-0012">Acyltransferase</keyword>
<feature type="region of interest" description="ACP-binding" evidence="12">
    <location>
        <begin position="248"/>
        <end position="252"/>
    </location>
</feature>
<evidence type="ECO:0000256" key="3">
    <source>
        <dbReference type="ARBA" id="ARBA00012333"/>
    </source>
</evidence>
<reference evidence="15 16" key="1">
    <citation type="submission" date="2018-06" db="EMBL/GenBank/DDBJ databases">
        <authorList>
            <consortium name="Pathogen Informatics"/>
            <person name="Doyle S."/>
        </authorList>
    </citation>
    <scope>NUCLEOTIDE SEQUENCE [LARGE SCALE GENOMIC DNA]</scope>
    <source>
        <strain evidence="15 16">NCTC10295</strain>
    </source>
</reference>
<dbReference type="GO" id="GO:0033818">
    <property type="term" value="F:beta-ketoacyl-acyl-carrier-protein synthase III activity"/>
    <property type="evidence" value="ECO:0007669"/>
    <property type="project" value="UniProtKB-UniRule"/>
</dbReference>
<dbReference type="NCBIfam" id="NF006829">
    <property type="entry name" value="PRK09352.1"/>
    <property type="match status" value="1"/>
</dbReference>
<dbReference type="FunFam" id="3.40.47.10:FF:000004">
    <property type="entry name" value="3-oxoacyl-[acyl-carrier-protein] synthase 3"/>
    <property type="match status" value="1"/>
</dbReference>
<comment type="subcellular location">
    <subcellularLocation>
        <location evidence="12">Cytoplasm</location>
    </subcellularLocation>
</comment>
<evidence type="ECO:0000256" key="2">
    <source>
        <dbReference type="ARBA" id="ARBA00008642"/>
    </source>
</evidence>
<comment type="subunit">
    <text evidence="12">Homodimer.</text>
</comment>
<dbReference type="Pfam" id="PF08545">
    <property type="entry name" value="ACP_syn_III"/>
    <property type="match status" value="1"/>
</dbReference>
<evidence type="ECO:0000256" key="10">
    <source>
        <dbReference type="ARBA" id="ARBA00023315"/>
    </source>
</evidence>
<evidence type="ECO:0000256" key="5">
    <source>
        <dbReference type="ARBA" id="ARBA00022679"/>
    </source>
</evidence>
<dbReference type="GO" id="GO:0006633">
    <property type="term" value="P:fatty acid biosynthetic process"/>
    <property type="evidence" value="ECO:0007669"/>
    <property type="project" value="UniProtKB-UniRule"/>
</dbReference>
<keyword evidence="12" id="KW-0963">Cytoplasm</keyword>
<dbReference type="RefSeq" id="WP_066079728.1">
    <property type="nucleotide sequence ID" value="NZ_CP181246.1"/>
</dbReference>
<dbReference type="InterPro" id="IPR013747">
    <property type="entry name" value="ACP_syn_III_C"/>
</dbReference>
<evidence type="ECO:0000256" key="6">
    <source>
        <dbReference type="ARBA" id="ARBA00022832"/>
    </source>
</evidence>
<evidence type="ECO:0000256" key="7">
    <source>
        <dbReference type="ARBA" id="ARBA00023098"/>
    </source>
</evidence>
<keyword evidence="7 12" id="KW-0443">Lipid metabolism</keyword>